<dbReference type="AlphaFoldDB" id="A0A9E7U3W9"/>
<dbReference type="GeneID" id="74944000"/>
<dbReference type="InterPro" id="IPR058716">
    <property type="entry name" value="WNWW_dom-containing"/>
</dbReference>
<reference evidence="1" key="1">
    <citation type="submission" date="2022-09" db="EMBL/GenBank/DDBJ databases">
        <title>Diverse halophilic archaea isolated from saline environments.</title>
        <authorList>
            <person name="Cui H.-L."/>
        </authorList>
    </citation>
    <scope>NUCLEOTIDE SEQUENCE</scope>
    <source>
        <strain evidence="1">ZS-35-S2</strain>
    </source>
</reference>
<name>A0A9E7U3W9_9EURY</name>
<keyword evidence="2" id="KW-1185">Reference proteome</keyword>
<dbReference type="RefSeq" id="WP_260592664.1">
    <property type="nucleotide sequence ID" value="NZ_CP104003.1"/>
</dbReference>
<evidence type="ECO:0000313" key="1">
    <source>
        <dbReference type="EMBL" id="UWM53670.1"/>
    </source>
</evidence>
<dbReference type="Pfam" id="PF26484">
    <property type="entry name" value="WNWW"/>
    <property type="match status" value="1"/>
</dbReference>
<proteinExistence type="predicted"/>
<dbReference type="EMBL" id="CP104003">
    <property type="protein sequence ID" value="UWM53670.1"/>
    <property type="molecule type" value="Genomic_DNA"/>
</dbReference>
<accession>A0A9E7U3W9</accession>
<gene>
    <name evidence="1" type="ORF">N0B31_16220</name>
</gene>
<dbReference type="Proteomes" id="UP001057580">
    <property type="component" value="Chromosome"/>
</dbReference>
<protein>
    <submittedName>
        <fullName evidence="1">Uncharacterized protein</fullName>
    </submittedName>
</protein>
<sequence>MNRARLEASLRETFGPEPGSLRVVVRQAMDLAESGQYADDTGTELTVAELVEHLGDAPDERLVDRWNWWVGSLELAYGGYAEFEVRRWQAE</sequence>
<evidence type="ECO:0000313" key="2">
    <source>
        <dbReference type="Proteomes" id="UP001057580"/>
    </source>
</evidence>
<dbReference type="KEGG" id="ssai:N0B31_16220"/>
<organism evidence="1 2">
    <name type="scientific">Salinirubellus salinus</name>
    <dbReference type="NCBI Taxonomy" id="1364945"/>
    <lineage>
        <taxon>Archaea</taxon>
        <taxon>Methanobacteriati</taxon>
        <taxon>Methanobacteriota</taxon>
        <taxon>Stenosarchaea group</taxon>
        <taxon>Halobacteria</taxon>
        <taxon>Halobacteriales</taxon>
        <taxon>Natronomonadaceae</taxon>
        <taxon>Salinirubellus</taxon>
    </lineage>
</organism>